<evidence type="ECO:0000313" key="1">
    <source>
        <dbReference type="EMBL" id="NEW08359.1"/>
    </source>
</evidence>
<proteinExistence type="predicted"/>
<protein>
    <submittedName>
        <fullName evidence="1">Uncharacterized protein</fullName>
    </submittedName>
</protein>
<accession>A0A6G4A3G6</accession>
<dbReference type="EMBL" id="JAAIKC010000009">
    <property type="protein sequence ID" value="NEW08359.1"/>
    <property type="molecule type" value="Genomic_DNA"/>
</dbReference>
<organism evidence="1">
    <name type="scientific">Paenibacillus sp. SYP-B3998</name>
    <dbReference type="NCBI Taxonomy" id="2678564"/>
    <lineage>
        <taxon>Bacteria</taxon>
        <taxon>Bacillati</taxon>
        <taxon>Bacillota</taxon>
        <taxon>Bacilli</taxon>
        <taxon>Bacillales</taxon>
        <taxon>Paenibacillaceae</taxon>
        <taxon>Paenibacillus</taxon>
    </lineage>
</organism>
<dbReference type="AlphaFoldDB" id="A0A6G4A3G6"/>
<sequence length="221" mass="24620">MVESSDLELVQVSVHNLCSIDDPILSNYGKMRDLCHDFSYDFIGGHAYGIISDCGAGGWGLSYALSGLGSILSGEAKLNNTLLNQEMLKALSCYVGEDTQPTNIFGKKSSSVKKQLLRGSRLIEGQLELDSIIHQFGLPIEKLDNLIKHIGNDRWNATAAIGFAQNKKIYCFPWLNKDWIHKLRPRLERILEVIKNDGGIVIIPTSRPENLLDMVDKCVFL</sequence>
<reference evidence="1" key="1">
    <citation type="submission" date="2020-02" db="EMBL/GenBank/DDBJ databases">
        <authorList>
            <person name="Shen X.-R."/>
            <person name="Zhang Y.-X."/>
        </authorList>
    </citation>
    <scope>NUCLEOTIDE SEQUENCE</scope>
    <source>
        <strain evidence="1">SYP-B3998</strain>
    </source>
</reference>
<comment type="caution">
    <text evidence="1">The sequence shown here is derived from an EMBL/GenBank/DDBJ whole genome shotgun (WGS) entry which is preliminary data.</text>
</comment>
<gene>
    <name evidence="1" type="ORF">GK047_20380</name>
</gene>
<name>A0A6G4A3G6_9BACL</name>